<evidence type="ECO:0000313" key="2">
    <source>
        <dbReference type="Proteomes" id="UP000000925"/>
    </source>
</evidence>
<dbReference type="OrthoDB" id="190348at2"/>
<protein>
    <recommendedName>
        <fullName evidence="3">DNA repair protein RecO</fullName>
    </recommendedName>
</protein>
<dbReference type="EMBL" id="CP001998">
    <property type="protein sequence ID" value="ADE54591.1"/>
    <property type="molecule type" value="Genomic_DNA"/>
</dbReference>
<organism evidence="1 2">
    <name type="scientific">Coraliomargarita akajimensis (strain DSM 45221 / IAM 15411 / JCM 23193 / KCTC 12865 / 04OKA010-24)</name>
    <dbReference type="NCBI Taxonomy" id="583355"/>
    <lineage>
        <taxon>Bacteria</taxon>
        <taxon>Pseudomonadati</taxon>
        <taxon>Verrucomicrobiota</taxon>
        <taxon>Opitutia</taxon>
        <taxon>Puniceicoccales</taxon>
        <taxon>Coraliomargaritaceae</taxon>
        <taxon>Coraliomargarita</taxon>
    </lineage>
</organism>
<evidence type="ECO:0008006" key="3">
    <source>
        <dbReference type="Google" id="ProtNLM"/>
    </source>
</evidence>
<dbReference type="STRING" id="583355.Caka_1572"/>
<dbReference type="RefSeq" id="WP_013043313.1">
    <property type="nucleotide sequence ID" value="NC_014008.1"/>
</dbReference>
<reference evidence="1 2" key="1">
    <citation type="journal article" date="2010" name="Stand. Genomic Sci.">
        <title>Complete genome sequence of Coraliomargarita akajimensis type strain (04OKA010-24).</title>
        <authorList>
            <person name="Mavromatis K."/>
            <person name="Abt B."/>
            <person name="Brambilla E."/>
            <person name="Lapidus A."/>
            <person name="Copeland A."/>
            <person name="Deshpande S."/>
            <person name="Nolan M."/>
            <person name="Lucas S."/>
            <person name="Tice H."/>
            <person name="Cheng J.F."/>
            <person name="Han C."/>
            <person name="Detter J.C."/>
            <person name="Woyke T."/>
            <person name="Goodwin L."/>
            <person name="Pitluck S."/>
            <person name="Held B."/>
            <person name="Brettin T."/>
            <person name="Tapia R."/>
            <person name="Ivanova N."/>
            <person name="Mikhailova N."/>
            <person name="Pati A."/>
            <person name="Liolios K."/>
            <person name="Chen A."/>
            <person name="Palaniappan K."/>
            <person name="Land M."/>
            <person name="Hauser L."/>
            <person name="Chang Y.J."/>
            <person name="Jeffries C.D."/>
            <person name="Rohde M."/>
            <person name="Goker M."/>
            <person name="Bristow J."/>
            <person name="Eisen J.A."/>
            <person name="Markowitz V."/>
            <person name="Hugenholtz P."/>
            <person name="Klenk H.P."/>
            <person name="Kyrpides N.C."/>
        </authorList>
    </citation>
    <scope>NUCLEOTIDE SEQUENCE [LARGE SCALE GENOMIC DNA]</scope>
    <source>
        <strain evidence="2">DSM 45221 / IAM 15411 / JCM 23193 / KCTC 12865</strain>
    </source>
</reference>
<gene>
    <name evidence="1" type="ordered locus">Caka_1572</name>
</gene>
<keyword evidence="2" id="KW-1185">Reference proteome</keyword>
<evidence type="ECO:0000313" key="1">
    <source>
        <dbReference type="EMBL" id="ADE54591.1"/>
    </source>
</evidence>
<dbReference type="KEGG" id="caa:Caka_1572"/>
<proteinExistence type="predicted"/>
<sequence>MSRLHTDQSILLSLRPNGESFQLLTAFGSTKGLFSCLKRQSKKASQQSQLDHFDTVELTLETATGGSTQFVKEATVLQRRSAIGNSYRSLQFAADFAKLIVNNAAHLPDPDELFKLCTQTMDAFNAGKAPEIVYLKGLYLVLQGEGYPMRESWWQQLPKNSKPIAKQLINHPSPMDADREAISTCMDITEDLQQWARRETELRV</sequence>
<dbReference type="eggNOG" id="COG1381">
    <property type="taxonomic scope" value="Bacteria"/>
</dbReference>
<accession>D5EJJ2</accession>
<dbReference type="AlphaFoldDB" id="D5EJJ2"/>
<dbReference type="Proteomes" id="UP000000925">
    <property type="component" value="Chromosome"/>
</dbReference>
<dbReference type="HOGENOM" id="CLU_1276559_0_0_0"/>
<name>D5EJJ2_CORAD</name>